<accession>A0A444YFQ3</accession>
<name>A0A444YFQ3_ARAHY</name>
<comment type="caution">
    <text evidence="1">The sequence shown here is derived from an EMBL/GenBank/DDBJ whole genome shotgun (WGS) entry which is preliminary data.</text>
</comment>
<keyword evidence="2" id="KW-1185">Reference proteome</keyword>
<proteinExistence type="predicted"/>
<reference evidence="1 2" key="1">
    <citation type="submission" date="2019-01" db="EMBL/GenBank/DDBJ databases">
        <title>Sequencing of cultivated peanut Arachis hypogaea provides insights into genome evolution and oil improvement.</title>
        <authorList>
            <person name="Chen X."/>
        </authorList>
    </citation>
    <scope>NUCLEOTIDE SEQUENCE [LARGE SCALE GENOMIC DNA]</scope>
    <source>
        <strain evidence="2">cv. Fuhuasheng</strain>
        <tissue evidence="1">Leaves</tissue>
    </source>
</reference>
<dbReference type="AlphaFoldDB" id="A0A444YFQ3"/>
<organism evidence="1 2">
    <name type="scientific">Arachis hypogaea</name>
    <name type="common">Peanut</name>
    <dbReference type="NCBI Taxonomy" id="3818"/>
    <lineage>
        <taxon>Eukaryota</taxon>
        <taxon>Viridiplantae</taxon>
        <taxon>Streptophyta</taxon>
        <taxon>Embryophyta</taxon>
        <taxon>Tracheophyta</taxon>
        <taxon>Spermatophyta</taxon>
        <taxon>Magnoliopsida</taxon>
        <taxon>eudicotyledons</taxon>
        <taxon>Gunneridae</taxon>
        <taxon>Pentapetalae</taxon>
        <taxon>rosids</taxon>
        <taxon>fabids</taxon>
        <taxon>Fabales</taxon>
        <taxon>Fabaceae</taxon>
        <taxon>Papilionoideae</taxon>
        <taxon>50 kb inversion clade</taxon>
        <taxon>dalbergioids sensu lato</taxon>
        <taxon>Dalbergieae</taxon>
        <taxon>Pterocarpus clade</taxon>
        <taxon>Arachis</taxon>
    </lineage>
</organism>
<evidence type="ECO:0000313" key="2">
    <source>
        <dbReference type="Proteomes" id="UP000289738"/>
    </source>
</evidence>
<dbReference type="STRING" id="3818.A0A444YFQ3"/>
<evidence type="ECO:0000313" key="1">
    <source>
        <dbReference type="EMBL" id="RYR00773.1"/>
    </source>
</evidence>
<sequence>MEVMGMCCVLLTAKKECSYSISSGHSAPSRIRFYVGPTIRCPVSVSLIARHGNDCFLLDTLQKQVDIAAKSKSPRNVVTKEEAAEIAKEKYSYNIALASIVQVLHVLQVM</sequence>
<dbReference type="EMBL" id="SDMP01000017">
    <property type="protein sequence ID" value="RYR00773.1"/>
    <property type="molecule type" value="Genomic_DNA"/>
</dbReference>
<dbReference type="Proteomes" id="UP000289738">
    <property type="component" value="Chromosome B07"/>
</dbReference>
<gene>
    <name evidence="1" type="ORF">Ahy_B07g088890</name>
</gene>
<protein>
    <submittedName>
        <fullName evidence="1">Uncharacterized protein</fullName>
    </submittedName>
</protein>